<dbReference type="InterPro" id="IPR002545">
    <property type="entry name" value="CheW-lke_dom"/>
</dbReference>
<feature type="domain" description="CheW-like" evidence="1">
    <location>
        <begin position="27"/>
        <end position="173"/>
    </location>
</feature>
<dbReference type="GO" id="GO:0006935">
    <property type="term" value="P:chemotaxis"/>
    <property type="evidence" value="ECO:0007669"/>
    <property type="project" value="InterPro"/>
</dbReference>
<dbReference type="PROSITE" id="PS50851">
    <property type="entry name" value="CHEW"/>
    <property type="match status" value="1"/>
</dbReference>
<reference evidence="2 3" key="1">
    <citation type="submission" date="2018-08" db="EMBL/GenBank/DDBJ databases">
        <title>Hydrogenophaga sp. LA-38 isolated from sludge.</title>
        <authorList>
            <person name="Im W.-T."/>
        </authorList>
    </citation>
    <scope>NUCLEOTIDE SEQUENCE [LARGE SCALE GENOMIC DNA]</scope>
    <source>
        <strain evidence="2 3">LA-38</strain>
    </source>
</reference>
<accession>A0A372EI12</accession>
<dbReference type="InterPro" id="IPR036061">
    <property type="entry name" value="CheW-like_dom_sf"/>
</dbReference>
<gene>
    <name evidence="2" type="ORF">DY262_12360</name>
</gene>
<dbReference type="AlphaFoldDB" id="A0A372EI12"/>
<evidence type="ECO:0000313" key="3">
    <source>
        <dbReference type="Proteomes" id="UP000261931"/>
    </source>
</evidence>
<sequence length="178" mass="19303">MAKRQSLKELQERLAQRLTAAKTEALTATWLAIEAGGCRYLLPLVQSGEIFPWSAVQVVPYTKPWYLGVANLRGGLHGVIDLAGLVQGTARATGRATERITSESRLVSLHGALGLNAVFWIDRLLGLRNPSAFSALGERPADAPGYVTRVLVDAQGQDWQELDLQLLVSEPEFLAIAA</sequence>
<comment type="caution">
    <text evidence="2">The sequence shown here is derived from an EMBL/GenBank/DDBJ whole genome shotgun (WGS) entry which is preliminary data.</text>
</comment>
<proteinExistence type="predicted"/>
<evidence type="ECO:0000259" key="1">
    <source>
        <dbReference type="PROSITE" id="PS50851"/>
    </source>
</evidence>
<dbReference type="Gene3D" id="2.40.50.180">
    <property type="entry name" value="CheA-289, Domain 4"/>
    <property type="match status" value="1"/>
</dbReference>
<name>A0A372EI12_9BURK</name>
<dbReference type="Pfam" id="PF01584">
    <property type="entry name" value="CheW"/>
    <property type="match status" value="1"/>
</dbReference>
<keyword evidence="3" id="KW-1185">Reference proteome</keyword>
<dbReference type="Proteomes" id="UP000261931">
    <property type="component" value="Unassembled WGS sequence"/>
</dbReference>
<organism evidence="2 3">
    <name type="scientific">Hydrogenophaga borbori</name>
    <dbReference type="NCBI Taxonomy" id="2294117"/>
    <lineage>
        <taxon>Bacteria</taxon>
        <taxon>Pseudomonadati</taxon>
        <taxon>Pseudomonadota</taxon>
        <taxon>Betaproteobacteria</taxon>
        <taxon>Burkholderiales</taxon>
        <taxon>Comamonadaceae</taxon>
        <taxon>Hydrogenophaga</taxon>
    </lineage>
</organism>
<dbReference type="SUPFAM" id="SSF50341">
    <property type="entry name" value="CheW-like"/>
    <property type="match status" value="1"/>
</dbReference>
<dbReference type="GO" id="GO:0007165">
    <property type="term" value="P:signal transduction"/>
    <property type="evidence" value="ECO:0007669"/>
    <property type="project" value="InterPro"/>
</dbReference>
<protein>
    <submittedName>
        <fullName evidence="2">Chemotaxis protein CheW</fullName>
    </submittedName>
</protein>
<dbReference type="RefSeq" id="WP_116959321.1">
    <property type="nucleotide sequence ID" value="NZ_QVLS01000007.1"/>
</dbReference>
<dbReference type="EMBL" id="QVLS01000007">
    <property type="protein sequence ID" value="RFP78107.1"/>
    <property type="molecule type" value="Genomic_DNA"/>
</dbReference>
<evidence type="ECO:0000313" key="2">
    <source>
        <dbReference type="EMBL" id="RFP78107.1"/>
    </source>
</evidence>